<feature type="transmembrane region" description="Helical" evidence="1">
    <location>
        <begin position="12"/>
        <end position="35"/>
    </location>
</feature>
<dbReference type="RefSeq" id="WP_076376534.1">
    <property type="nucleotide sequence ID" value="NZ_FTMG01000014.1"/>
</dbReference>
<dbReference type="AlphaFoldDB" id="A0A1N7EHX0"/>
<evidence type="ECO:0000313" key="2">
    <source>
        <dbReference type="EMBL" id="MBB6111784.1"/>
    </source>
</evidence>
<proteinExistence type="predicted"/>
<comment type="caution">
    <text evidence="3">The sequence shown here is derived from an EMBL/GenBank/DDBJ whole genome shotgun (WGS) entry which is preliminary data.</text>
</comment>
<dbReference type="EMBL" id="JACHCB010000014">
    <property type="protein sequence ID" value="MBB6111784.1"/>
    <property type="molecule type" value="Genomic_DNA"/>
</dbReference>
<dbReference type="OrthoDB" id="662620at2"/>
<keyword evidence="1" id="KW-1133">Transmembrane helix</keyword>
<evidence type="ECO:0000313" key="4">
    <source>
        <dbReference type="Proteomes" id="UP000541583"/>
    </source>
</evidence>
<dbReference type="EMBL" id="JACHCA010000006">
    <property type="protein sequence ID" value="MBB6128353.1"/>
    <property type="molecule type" value="Genomic_DNA"/>
</dbReference>
<evidence type="ECO:0000313" key="5">
    <source>
        <dbReference type="Proteomes" id="UP000548326"/>
    </source>
</evidence>
<dbReference type="Proteomes" id="UP000541583">
    <property type="component" value="Unassembled WGS sequence"/>
</dbReference>
<gene>
    <name evidence="3" type="ORF">HDF22_002474</name>
    <name evidence="2" type="ORF">HDF23_004556</name>
</gene>
<name>A0A1N7EHX0_9SPHI</name>
<dbReference type="STRING" id="354630.SAMN05421821_11465"/>
<protein>
    <submittedName>
        <fullName evidence="3">Uncharacterized protein</fullName>
    </submittedName>
</protein>
<keyword evidence="1" id="KW-0472">Membrane</keyword>
<organism evidence="3 5">
    <name type="scientific">Mucilaginibacter lappiensis</name>
    <dbReference type="NCBI Taxonomy" id="354630"/>
    <lineage>
        <taxon>Bacteria</taxon>
        <taxon>Pseudomonadati</taxon>
        <taxon>Bacteroidota</taxon>
        <taxon>Sphingobacteriia</taxon>
        <taxon>Sphingobacteriales</taxon>
        <taxon>Sphingobacteriaceae</taxon>
        <taxon>Mucilaginibacter</taxon>
    </lineage>
</organism>
<dbReference type="Proteomes" id="UP000548326">
    <property type="component" value="Unassembled WGS sequence"/>
</dbReference>
<sequence>MKPVNITDLNRAYRIFIIYLTGLLAFAVVTVYFFFFTSSREMVLLNAKVKQTDQLVAIRNDINNNFELILMRMQQLSQYSKMNSEELNNQNILLNDIQESNQHILDKLQNNPYPLKSFDLYKKLSNHIATIASIKDSLFTTRFQIESLRSQLESCNKINKSAVSKLSGRFSHY</sequence>
<evidence type="ECO:0000256" key="1">
    <source>
        <dbReference type="SAM" id="Phobius"/>
    </source>
</evidence>
<keyword evidence="4" id="KW-1185">Reference proteome</keyword>
<keyword evidence="1" id="KW-0812">Transmembrane</keyword>
<reference evidence="4 5" key="1">
    <citation type="submission" date="2020-08" db="EMBL/GenBank/DDBJ databases">
        <title>Genomic Encyclopedia of Type Strains, Phase IV (KMG-V): Genome sequencing to study the core and pangenomes of soil and plant-associated prokaryotes.</title>
        <authorList>
            <person name="Whitman W."/>
        </authorList>
    </citation>
    <scope>NUCLEOTIDE SEQUENCE [LARGE SCALE GENOMIC DNA]</scope>
    <source>
        <strain evidence="2 4">ANJLi2</strain>
        <strain evidence="3 5">MP601</strain>
    </source>
</reference>
<evidence type="ECO:0000313" key="3">
    <source>
        <dbReference type="EMBL" id="MBB6128353.1"/>
    </source>
</evidence>
<accession>A0A1N7EHX0</accession>